<dbReference type="Pfam" id="PF14307">
    <property type="entry name" value="Glyco_tran_WbsX"/>
    <property type="match status" value="1"/>
</dbReference>
<dbReference type="Gene3D" id="3.20.20.80">
    <property type="entry name" value="Glycosidases"/>
    <property type="match status" value="1"/>
</dbReference>
<accession>A0AB39BE32</accession>
<proteinExistence type="predicted"/>
<keyword evidence="1" id="KW-0378">Hydrolase</keyword>
<dbReference type="EMBL" id="CP162511">
    <property type="protein sequence ID" value="XDI04494.1"/>
    <property type="molecule type" value="Genomic_DNA"/>
</dbReference>
<dbReference type="PANTHER" id="PTHR41244:SF1">
    <property type="entry name" value="GLYCOSYLTRANSFERASE"/>
    <property type="match status" value="1"/>
</dbReference>
<dbReference type="GO" id="GO:0016787">
    <property type="term" value="F:hydrolase activity"/>
    <property type="evidence" value="ECO:0007669"/>
    <property type="project" value="UniProtKB-KW"/>
</dbReference>
<dbReference type="AlphaFoldDB" id="A0AB39BE32"/>
<evidence type="ECO:0000313" key="1">
    <source>
        <dbReference type="EMBL" id="XDI04494.1"/>
    </source>
</evidence>
<reference evidence="1" key="1">
    <citation type="submission" date="2024-05" db="EMBL/GenBank/DDBJ databases">
        <title>Herbiconiux sp. A18JL235.</title>
        <authorList>
            <person name="Zhang G."/>
        </authorList>
    </citation>
    <scope>NUCLEOTIDE SEQUENCE</scope>
    <source>
        <strain evidence="1">A18JL235</strain>
    </source>
</reference>
<dbReference type="InterPro" id="IPR032719">
    <property type="entry name" value="WbsX"/>
</dbReference>
<dbReference type="PANTHER" id="PTHR41244">
    <property type="entry name" value="RHAMNAN SYNTHESIS F"/>
    <property type="match status" value="1"/>
</dbReference>
<dbReference type="CDD" id="cd11579">
    <property type="entry name" value="Glyco_tran_WbsX"/>
    <property type="match status" value="1"/>
</dbReference>
<sequence>MNNVRPKVLAYYFPDYHPDPANEARYGEGWTEWDLVREATPRFPGHQQPRVPLRGYENEADPEVMAGQIDLAADHGIDGFIFDWYWYDGKPYLQGALEEGFLKAANRDRLEFSLMWANHDWLEAFPSASPTVPDALIYPGRTTREHFDRMAAYVVENYFSHPNHTLIDGRPRFSVYEIGNLISAFGSIEAVRDAFDHFDALTRAAGFPGLHLDIVVWSFAVLPSEVGLTDPADIIAKLGARSASSYVWVHHLDPAVAYDFPSNPSWAGVARRAFDEYERYRAELPIPFHPNVTCGWDPSPRCDPRVAYEQGHYPWIPGFEPSLDAFREGLALAAEFQRRHGGEHREVTINAWNEWTEGSYLLPDTHNGLAYLEAVRDAFPREQGARHV</sequence>
<name>A0AB39BE32_9MICO</name>
<gene>
    <name evidence="1" type="ORF">ABFY20_14295</name>
</gene>
<protein>
    <submittedName>
        <fullName evidence="1">Glycoside hydrolase family 99-like domain-containing protein</fullName>
    </submittedName>
</protein>
<dbReference type="RefSeq" id="WP_368496897.1">
    <property type="nucleotide sequence ID" value="NZ_CP162511.1"/>
</dbReference>
<organism evidence="1">
    <name type="scientific">Herbiconiux sp. A18JL235</name>
    <dbReference type="NCBI Taxonomy" id="3152363"/>
    <lineage>
        <taxon>Bacteria</taxon>
        <taxon>Bacillati</taxon>
        <taxon>Actinomycetota</taxon>
        <taxon>Actinomycetes</taxon>
        <taxon>Micrococcales</taxon>
        <taxon>Microbacteriaceae</taxon>
        <taxon>Herbiconiux</taxon>
    </lineage>
</organism>